<accession>A0A511UUB8</accession>
<dbReference type="Proteomes" id="UP000321491">
    <property type="component" value="Unassembled WGS sequence"/>
</dbReference>
<dbReference type="AlphaFoldDB" id="A0A511UUB8"/>
<dbReference type="InterPro" id="IPR022764">
    <property type="entry name" value="Peptidase_S54_rhomboid_dom"/>
</dbReference>
<gene>
    <name evidence="7" type="ORF">CQU01_04430</name>
</gene>
<comment type="subcellular location">
    <subcellularLocation>
        <location evidence="1">Membrane</location>
        <topology evidence="1">Multi-pass membrane protein</topology>
    </subcellularLocation>
</comment>
<evidence type="ECO:0000256" key="4">
    <source>
        <dbReference type="ARBA" id="ARBA00023136"/>
    </source>
</evidence>
<keyword evidence="2 5" id="KW-0812">Transmembrane</keyword>
<evidence type="ECO:0000256" key="5">
    <source>
        <dbReference type="SAM" id="Phobius"/>
    </source>
</evidence>
<evidence type="ECO:0000256" key="1">
    <source>
        <dbReference type="ARBA" id="ARBA00004141"/>
    </source>
</evidence>
<evidence type="ECO:0000313" key="7">
    <source>
        <dbReference type="EMBL" id="GEN30205.1"/>
    </source>
</evidence>
<evidence type="ECO:0000313" key="8">
    <source>
        <dbReference type="Proteomes" id="UP000321491"/>
    </source>
</evidence>
<feature type="domain" description="Peptidase S54 rhomboid" evidence="6">
    <location>
        <begin position="2"/>
        <end position="72"/>
    </location>
</feature>
<protein>
    <recommendedName>
        <fullName evidence="6">Peptidase S54 rhomboid domain-containing protein</fullName>
    </recommendedName>
</protein>
<comment type="caution">
    <text evidence="7">The sequence shown here is derived from an EMBL/GenBank/DDBJ whole genome shotgun (WGS) entry which is preliminary data.</text>
</comment>
<proteinExistence type="predicted"/>
<organism evidence="7 8">
    <name type="scientific">Cerasibacillus quisquiliarum</name>
    <dbReference type="NCBI Taxonomy" id="227865"/>
    <lineage>
        <taxon>Bacteria</taxon>
        <taxon>Bacillati</taxon>
        <taxon>Bacillota</taxon>
        <taxon>Bacilli</taxon>
        <taxon>Bacillales</taxon>
        <taxon>Bacillaceae</taxon>
        <taxon>Cerasibacillus</taxon>
    </lineage>
</organism>
<dbReference type="GO" id="GO:0004252">
    <property type="term" value="F:serine-type endopeptidase activity"/>
    <property type="evidence" value="ECO:0007669"/>
    <property type="project" value="InterPro"/>
</dbReference>
<keyword evidence="8" id="KW-1185">Reference proteome</keyword>
<dbReference type="InterPro" id="IPR035952">
    <property type="entry name" value="Rhomboid-like_sf"/>
</dbReference>
<reference evidence="7 8" key="1">
    <citation type="submission" date="2019-07" db="EMBL/GenBank/DDBJ databases">
        <title>Whole genome shotgun sequence of Cerasibacillus quisquiliarum NBRC 102429.</title>
        <authorList>
            <person name="Hosoyama A."/>
            <person name="Uohara A."/>
            <person name="Ohji S."/>
            <person name="Ichikawa N."/>
        </authorList>
    </citation>
    <scope>NUCLEOTIDE SEQUENCE [LARGE SCALE GENOMIC DNA]</scope>
    <source>
        <strain evidence="7 8">NBRC 102429</strain>
    </source>
</reference>
<evidence type="ECO:0000256" key="2">
    <source>
        <dbReference type="ARBA" id="ARBA00022692"/>
    </source>
</evidence>
<feature type="transmembrane region" description="Helical" evidence="5">
    <location>
        <begin position="37"/>
        <end position="70"/>
    </location>
</feature>
<dbReference type="Pfam" id="PF01694">
    <property type="entry name" value="Rhomboid"/>
    <property type="match status" value="1"/>
</dbReference>
<feature type="transmembrane region" description="Helical" evidence="5">
    <location>
        <begin position="6"/>
        <end position="25"/>
    </location>
</feature>
<dbReference type="Gene3D" id="1.20.1540.10">
    <property type="entry name" value="Rhomboid-like"/>
    <property type="match status" value="1"/>
</dbReference>
<dbReference type="GO" id="GO:0016020">
    <property type="term" value="C:membrane"/>
    <property type="evidence" value="ECO:0007669"/>
    <property type="project" value="UniProtKB-SubCell"/>
</dbReference>
<keyword evidence="4 5" id="KW-0472">Membrane</keyword>
<sequence length="84" mass="9142">MPISGSSGPIFGFIGILTFLAVRYFDRISANDKRFTVMMLLIGCVSTFLIPSVVISVNLGGFFGGILVAFIDSLFKEEKVQTTE</sequence>
<evidence type="ECO:0000259" key="6">
    <source>
        <dbReference type="Pfam" id="PF01694"/>
    </source>
</evidence>
<evidence type="ECO:0000256" key="3">
    <source>
        <dbReference type="ARBA" id="ARBA00022989"/>
    </source>
</evidence>
<dbReference type="SUPFAM" id="SSF144091">
    <property type="entry name" value="Rhomboid-like"/>
    <property type="match status" value="1"/>
</dbReference>
<keyword evidence="3 5" id="KW-1133">Transmembrane helix</keyword>
<dbReference type="EMBL" id="BJXW01000007">
    <property type="protein sequence ID" value="GEN30205.1"/>
    <property type="molecule type" value="Genomic_DNA"/>
</dbReference>
<name>A0A511UUB8_9BACI</name>